<accession>A0A9P6JW45</accession>
<comment type="caution">
    <text evidence="7">The sequence shown here is derived from an EMBL/GenBank/DDBJ whole genome shotgun (WGS) entry which is preliminary data.</text>
</comment>
<evidence type="ECO:0000256" key="2">
    <source>
        <dbReference type="ARBA" id="ARBA00010077"/>
    </source>
</evidence>
<dbReference type="AlphaFoldDB" id="A0A9P6JW45"/>
<proteinExistence type="inferred from homology"/>
<dbReference type="GO" id="GO:0005634">
    <property type="term" value="C:nucleus"/>
    <property type="evidence" value="ECO:0007669"/>
    <property type="project" value="UniProtKB-SubCell"/>
</dbReference>
<sequence length="362" mass="40887">MRRVDCTGLCLDERMWFVQAKQLVPRFKVFFKHHNLSKMDVSAILASQIEKYQSVTVEKETPLEVDNGLLLVTDLNPVDEESYNENLEDHLQNLAREGVQTLLTSLFSLPTKPSPDGPLAILPPRIYQLPRAKPLPKPKPPTKWERFASAKGIQKKGSEKRDKKVWDEEKQDWVSRWGWGGKNREKEIQWLHVVPANADAEFDPRKAARDERKERIAKNDKRQQQNIARASGSTSAPQQRKSEIDTTLATTRISTASMGKFDRKLDGEKKMRGIKRKFEPTETRVDDEAKSSLALLSKMESDGKKIRMSSKTHSTEGAGGEGTLNVRKAIRFESKGRGGVALSRGGSSSRGRGGKKPMRGRR</sequence>
<feature type="compositionally biased region" description="Basic and acidic residues" evidence="6">
    <location>
        <begin position="260"/>
        <end position="290"/>
    </location>
</feature>
<dbReference type="Pfam" id="PF04939">
    <property type="entry name" value="RRS1"/>
    <property type="match status" value="1"/>
</dbReference>
<organism evidence="7 8">
    <name type="scientific">Crepidotus variabilis</name>
    <dbReference type="NCBI Taxonomy" id="179855"/>
    <lineage>
        <taxon>Eukaryota</taxon>
        <taxon>Fungi</taxon>
        <taxon>Dikarya</taxon>
        <taxon>Basidiomycota</taxon>
        <taxon>Agaricomycotina</taxon>
        <taxon>Agaricomycetes</taxon>
        <taxon>Agaricomycetidae</taxon>
        <taxon>Agaricales</taxon>
        <taxon>Agaricineae</taxon>
        <taxon>Crepidotaceae</taxon>
        <taxon>Crepidotus</taxon>
    </lineage>
</organism>
<evidence type="ECO:0000313" key="7">
    <source>
        <dbReference type="EMBL" id="KAF9534140.1"/>
    </source>
</evidence>
<evidence type="ECO:0000256" key="4">
    <source>
        <dbReference type="ARBA" id="ARBA00023242"/>
    </source>
</evidence>
<feature type="region of interest" description="Disordered" evidence="6">
    <location>
        <begin position="201"/>
        <end position="362"/>
    </location>
</feature>
<evidence type="ECO:0000256" key="1">
    <source>
        <dbReference type="ARBA" id="ARBA00004123"/>
    </source>
</evidence>
<evidence type="ECO:0000256" key="6">
    <source>
        <dbReference type="SAM" id="MobiDB-lite"/>
    </source>
</evidence>
<name>A0A9P6JW45_9AGAR</name>
<dbReference type="EMBL" id="MU157826">
    <property type="protein sequence ID" value="KAF9534140.1"/>
    <property type="molecule type" value="Genomic_DNA"/>
</dbReference>
<gene>
    <name evidence="7" type="ORF">CPB83DRAFT_318952</name>
</gene>
<dbReference type="Proteomes" id="UP000807306">
    <property type="component" value="Unassembled WGS sequence"/>
</dbReference>
<keyword evidence="4 5" id="KW-0539">Nucleus</keyword>
<reference evidence="7" key="1">
    <citation type="submission" date="2020-11" db="EMBL/GenBank/DDBJ databases">
        <authorList>
            <consortium name="DOE Joint Genome Institute"/>
            <person name="Ahrendt S."/>
            <person name="Riley R."/>
            <person name="Andreopoulos W."/>
            <person name="Labutti K."/>
            <person name="Pangilinan J."/>
            <person name="Ruiz-Duenas F.J."/>
            <person name="Barrasa J.M."/>
            <person name="Sanchez-Garcia M."/>
            <person name="Camarero S."/>
            <person name="Miyauchi S."/>
            <person name="Serrano A."/>
            <person name="Linde D."/>
            <person name="Babiker R."/>
            <person name="Drula E."/>
            <person name="Ayuso-Fernandez I."/>
            <person name="Pacheco R."/>
            <person name="Padilla G."/>
            <person name="Ferreira P."/>
            <person name="Barriuso J."/>
            <person name="Kellner H."/>
            <person name="Castanera R."/>
            <person name="Alfaro M."/>
            <person name="Ramirez L."/>
            <person name="Pisabarro A.G."/>
            <person name="Kuo A."/>
            <person name="Tritt A."/>
            <person name="Lipzen A."/>
            <person name="He G."/>
            <person name="Yan M."/>
            <person name="Ng V."/>
            <person name="Cullen D."/>
            <person name="Martin F."/>
            <person name="Rosso M.-N."/>
            <person name="Henrissat B."/>
            <person name="Hibbett D."/>
            <person name="Martinez A.T."/>
            <person name="Grigoriev I.V."/>
        </authorList>
    </citation>
    <scope>NUCLEOTIDE SEQUENCE</scope>
    <source>
        <strain evidence="7">CBS 506.95</strain>
    </source>
</reference>
<protein>
    <recommendedName>
        <fullName evidence="5">Ribosome biogenesis regulatory protein</fullName>
    </recommendedName>
</protein>
<keyword evidence="3 5" id="KW-0690">Ribosome biogenesis</keyword>
<keyword evidence="8" id="KW-1185">Reference proteome</keyword>
<evidence type="ECO:0000256" key="5">
    <source>
        <dbReference type="RuleBase" id="RU364132"/>
    </source>
</evidence>
<feature type="compositionally biased region" description="Low complexity" evidence="6">
    <location>
        <begin position="340"/>
        <end position="350"/>
    </location>
</feature>
<feature type="compositionally biased region" description="Basic residues" evidence="6">
    <location>
        <begin position="352"/>
        <end position="362"/>
    </location>
</feature>
<comment type="function">
    <text evidence="5">Involved in ribosomal large subunit assembly.</text>
</comment>
<dbReference type="OrthoDB" id="28455at2759"/>
<comment type="subcellular location">
    <subcellularLocation>
        <location evidence="1 5">Nucleus</location>
    </subcellularLocation>
</comment>
<evidence type="ECO:0000313" key="8">
    <source>
        <dbReference type="Proteomes" id="UP000807306"/>
    </source>
</evidence>
<dbReference type="InterPro" id="IPR007023">
    <property type="entry name" value="Ribosom_reg"/>
</dbReference>
<comment type="similarity">
    <text evidence="2 5">Belongs to the RRS1 family.</text>
</comment>
<feature type="compositionally biased region" description="Basic and acidic residues" evidence="6">
    <location>
        <begin position="202"/>
        <end position="223"/>
    </location>
</feature>
<feature type="compositionally biased region" description="Polar residues" evidence="6">
    <location>
        <begin position="224"/>
        <end position="257"/>
    </location>
</feature>
<dbReference type="GO" id="GO:0042254">
    <property type="term" value="P:ribosome biogenesis"/>
    <property type="evidence" value="ECO:0007669"/>
    <property type="project" value="UniProtKB-KW"/>
</dbReference>
<evidence type="ECO:0000256" key="3">
    <source>
        <dbReference type="ARBA" id="ARBA00022517"/>
    </source>
</evidence>